<feature type="transmembrane region" description="Helical" evidence="7">
    <location>
        <begin position="210"/>
        <end position="232"/>
    </location>
</feature>
<protein>
    <recommendedName>
        <fullName evidence="8">Major facilitator superfamily (MFS) profile domain-containing protein</fullName>
    </recommendedName>
</protein>
<dbReference type="InterPro" id="IPR020846">
    <property type="entry name" value="MFS_dom"/>
</dbReference>
<dbReference type="GO" id="GO:0022857">
    <property type="term" value="F:transmembrane transporter activity"/>
    <property type="evidence" value="ECO:0007669"/>
    <property type="project" value="InterPro"/>
</dbReference>
<reference evidence="9" key="1">
    <citation type="submission" date="2022-07" db="EMBL/GenBank/DDBJ databases">
        <title>Genome Sequence of Agrocybe chaxingu.</title>
        <authorList>
            <person name="Buettner E."/>
        </authorList>
    </citation>
    <scope>NUCLEOTIDE SEQUENCE</scope>
    <source>
        <strain evidence="9">MP-N11</strain>
    </source>
</reference>
<dbReference type="Gene3D" id="1.20.1250.20">
    <property type="entry name" value="MFS general substrate transporter like domains"/>
    <property type="match status" value="2"/>
</dbReference>
<feature type="domain" description="Major facilitator superfamily (MFS) profile" evidence="8">
    <location>
        <begin position="51"/>
        <end position="459"/>
    </location>
</feature>
<dbReference type="PANTHER" id="PTHR43791">
    <property type="entry name" value="PERMEASE-RELATED"/>
    <property type="match status" value="1"/>
</dbReference>
<dbReference type="PROSITE" id="PS50850">
    <property type="entry name" value="MFS"/>
    <property type="match status" value="1"/>
</dbReference>
<dbReference type="FunFam" id="1.20.1250.20:FF:000013">
    <property type="entry name" value="MFS general substrate transporter"/>
    <property type="match status" value="1"/>
</dbReference>
<dbReference type="InterPro" id="IPR011701">
    <property type="entry name" value="MFS"/>
</dbReference>
<evidence type="ECO:0000256" key="5">
    <source>
        <dbReference type="ARBA" id="ARBA00023136"/>
    </source>
</evidence>
<feature type="transmembrane region" description="Helical" evidence="7">
    <location>
        <begin position="89"/>
        <end position="110"/>
    </location>
</feature>
<dbReference type="InterPro" id="IPR036259">
    <property type="entry name" value="MFS_trans_sf"/>
</dbReference>
<feature type="transmembrane region" description="Helical" evidence="7">
    <location>
        <begin position="436"/>
        <end position="454"/>
    </location>
</feature>
<dbReference type="SUPFAM" id="SSF103473">
    <property type="entry name" value="MFS general substrate transporter"/>
    <property type="match status" value="1"/>
</dbReference>
<accession>A0A9W8K295</accession>
<evidence type="ECO:0000256" key="3">
    <source>
        <dbReference type="ARBA" id="ARBA00022692"/>
    </source>
</evidence>
<feature type="transmembrane region" description="Helical" evidence="7">
    <location>
        <begin position="316"/>
        <end position="333"/>
    </location>
</feature>
<dbReference type="AlphaFoldDB" id="A0A9W8K295"/>
<proteinExistence type="predicted"/>
<feature type="transmembrane region" description="Helical" evidence="7">
    <location>
        <begin position="141"/>
        <end position="165"/>
    </location>
</feature>
<organism evidence="9 10">
    <name type="scientific">Agrocybe chaxingu</name>
    <dbReference type="NCBI Taxonomy" id="84603"/>
    <lineage>
        <taxon>Eukaryota</taxon>
        <taxon>Fungi</taxon>
        <taxon>Dikarya</taxon>
        <taxon>Basidiomycota</taxon>
        <taxon>Agaricomycotina</taxon>
        <taxon>Agaricomycetes</taxon>
        <taxon>Agaricomycetidae</taxon>
        <taxon>Agaricales</taxon>
        <taxon>Agaricineae</taxon>
        <taxon>Strophariaceae</taxon>
        <taxon>Agrocybe</taxon>
    </lineage>
</organism>
<keyword evidence="5 7" id="KW-0472">Membrane</keyword>
<feature type="transmembrane region" description="Helical" evidence="7">
    <location>
        <begin position="368"/>
        <end position="391"/>
    </location>
</feature>
<gene>
    <name evidence="9" type="ORF">NLJ89_g4775</name>
</gene>
<feature type="transmembrane region" description="Helical" evidence="7">
    <location>
        <begin position="177"/>
        <end position="198"/>
    </location>
</feature>
<keyword evidence="4 7" id="KW-1133">Transmembrane helix</keyword>
<dbReference type="EMBL" id="JANKHO010000411">
    <property type="protein sequence ID" value="KAJ3510269.1"/>
    <property type="molecule type" value="Genomic_DNA"/>
</dbReference>
<sequence>MGTSLHEKSSSEKIGDHHDLTPIPTKDEEAAILAVSEAERKRVLRKMDFHLLPFVSFLYLLSFLDRANIGNAKIAGMSHDLHLDGLKYNIIAAVFFLPYAFFEVPSNICLKLFRPSVWIPSIMVAWGTVMTLMCLCKTYEALIIARVFLGLTEAGLFPGITFYLSLWYRRRDVAQRIAIFFSAATIAGAFGGLLAFGIEHMEGIGGLYGWQWIFCLEGMATVVFAFLSYFFMYDYPETAGFLTDSERTMVVDMLKEDRHGLSTGFQGKYIVQALTDKRTWFQTGIYMGLLIPLYAISLFTPTIVNELGFEAADAQLLTVPPFFCGCVMTILFGHYSDKLNKRGPFIIGGCLLSFIGYVVLYTQEAAGASYVGAILTATGVYPCVPVTLAWVGSSAGGDLRRGVALAIVIGMGNLGGICSSFIYIKPPRFHLGHGMIMGWLWVAIFFSCLCMYDFNRQNKLKEARCRAENIDESREEEFKEMGNDSPLFRYTL</sequence>
<evidence type="ECO:0000256" key="7">
    <source>
        <dbReference type="SAM" id="Phobius"/>
    </source>
</evidence>
<feature type="transmembrane region" description="Helical" evidence="7">
    <location>
        <begin position="345"/>
        <end position="362"/>
    </location>
</feature>
<keyword evidence="10" id="KW-1185">Reference proteome</keyword>
<evidence type="ECO:0000313" key="10">
    <source>
        <dbReference type="Proteomes" id="UP001148786"/>
    </source>
</evidence>
<evidence type="ECO:0000256" key="4">
    <source>
        <dbReference type="ARBA" id="ARBA00022989"/>
    </source>
</evidence>
<feature type="transmembrane region" description="Helical" evidence="7">
    <location>
        <begin position="117"/>
        <end position="135"/>
    </location>
</feature>
<feature type="transmembrane region" description="Helical" evidence="7">
    <location>
        <begin position="49"/>
        <end position="69"/>
    </location>
</feature>
<evidence type="ECO:0000256" key="1">
    <source>
        <dbReference type="ARBA" id="ARBA00004141"/>
    </source>
</evidence>
<dbReference type="Pfam" id="PF07690">
    <property type="entry name" value="MFS_1"/>
    <property type="match status" value="1"/>
</dbReference>
<feature type="transmembrane region" description="Helical" evidence="7">
    <location>
        <begin position="284"/>
        <end position="304"/>
    </location>
</feature>
<dbReference type="GO" id="GO:0016020">
    <property type="term" value="C:membrane"/>
    <property type="evidence" value="ECO:0007669"/>
    <property type="project" value="UniProtKB-SubCell"/>
</dbReference>
<feature type="region of interest" description="Disordered" evidence="6">
    <location>
        <begin position="1"/>
        <end position="23"/>
    </location>
</feature>
<evidence type="ECO:0000313" key="9">
    <source>
        <dbReference type="EMBL" id="KAJ3510269.1"/>
    </source>
</evidence>
<dbReference type="Proteomes" id="UP001148786">
    <property type="component" value="Unassembled WGS sequence"/>
</dbReference>
<keyword evidence="3 7" id="KW-0812">Transmembrane</keyword>
<name>A0A9W8K295_9AGAR</name>
<dbReference type="FunFam" id="1.20.1250.20:FF:000034">
    <property type="entry name" value="MFS general substrate transporter"/>
    <property type="match status" value="1"/>
</dbReference>
<evidence type="ECO:0000256" key="2">
    <source>
        <dbReference type="ARBA" id="ARBA00022448"/>
    </source>
</evidence>
<feature type="transmembrane region" description="Helical" evidence="7">
    <location>
        <begin position="403"/>
        <end position="424"/>
    </location>
</feature>
<comment type="subcellular location">
    <subcellularLocation>
        <location evidence="1">Membrane</location>
        <topology evidence="1">Multi-pass membrane protein</topology>
    </subcellularLocation>
</comment>
<keyword evidence="2" id="KW-0813">Transport</keyword>
<evidence type="ECO:0000259" key="8">
    <source>
        <dbReference type="PROSITE" id="PS50850"/>
    </source>
</evidence>
<dbReference type="OrthoDB" id="2962993at2759"/>
<evidence type="ECO:0000256" key="6">
    <source>
        <dbReference type="SAM" id="MobiDB-lite"/>
    </source>
</evidence>
<comment type="caution">
    <text evidence="9">The sequence shown here is derived from an EMBL/GenBank/DDBJ whole genome shotgun (WGS) entry which is preliminary data.</text>
</comment>
<dbReference type="PANTHER" id="PTHR43791:SF19">
    <property type="entry name" value="TRANSPORTER, PUTATIVE (AFU_ORTHOLOGUE AFUA_1G01812)-RELATED"/>
    <property type="match status" value="1"/>
</dbReference>